<dbReference type="InterPro" id="IPR045144">
    <property type="entry name" value="TAF4"/>
</dbReference>
<evidence type="ECO:0000256" key="2">
    <source>
        <dbReference type="ARBA" id="ARBA00006178"/>
    </source>
</evidence>
<evidence type="ECO:0000256" key="4">
    <source>
        <dbReference type="ARBA" id="ARBA00023015"/>
    </source>
</evidence>
<evidence type="ECO:0000313" key="12">
    <source>
        <dbReference type="Proteomes" id="UP000292447"/>
    </source>
</evidence>
<dbReference type="PANTHER" id="PTHR15138:SF14">
    <property type="entry name" value="TRANSCRIPTION INITIATION FACTOR TFIID SUBUNIT 4"/>
    <property type="match status" value="1"/>
</dbReference>
<keyword evidence="11" id="KW-0396">Initiation factor</keyword>
<comment type="subcellular location">
    <subcellularLocation>
        <location evidence="1">Nucleus</location>
    </subcellularLocation>
</comment>
<dbReference type="InterPro" id="IPR007900">
    <property type="entry name" value="TAF4_C"/>
</dbReference>
<evidence type="ECO:0000256" key="7">
    <source>
        <dbReference type="ARBA" id="ARBA00025346"/>
    </source>
</evidence>
<evidence type="ECO:0000256" key="9">
    <source>
        <dbReference type="SAM" id="MobiDB-lite"/>
    </source>
</evidence>
<feature type="region of interest" description="Disordered" evidence="9">
    <location>
        <begin position="507"/>
        <end position="541"/>
    </location>
</feature>
<name>A0A4P6XQP6_9ASCO</name>
<gene>
    <name evidence="11" type="primary">MPUL0D00950</name>
    <name evidence="11" type="ORF">METSCH_D00950</name>
</gene>
<evidence type="ECO:0000256" key="6">
    <source>
        <dbReference type="ARBA" id="ARBA00023242"/>
    </source>
</evidence>
<evidence type="ECO:0000256" key="5">
    <source>
        <dbReference type="ARBA" id="ARBA00023163"/>
    </source>
</evidence>
<feature type="region of interest" description="Disordered" evidence="9">
    <location>
        <begin position="287"/>
        <end position="306"/>
    </location>
</feature>
<dbReference type="CDD" id="cd08045">
    <property type="entry name" value="HFD_TAF4"/>
    <property type="match status" value="1"/>
</dbReference>
<evidence type="ECO:0000256" key="8">
    <source>
        <dbReference type="ARBA" id="ARBA00031747"/>
    </source>
</evidence>
<keyword evidence="5" id="KW-0804">Transcription</keyword>
<dbReference type="AlphaFoldDB" id="A0A4P6XQP6"/>
<sequence>MCCFIMPRTTPVNILRVLSRQMEDTNDDRIPNCSCPLTTSSRNYTGTCVANYHSKSINCCRPMAMNAGADAGAKNPNKRPSEDIAAVNGEGKRVKTEYLQDDPALENLFAPLPFETKGEFASLDFPVDATGDLELPDFLSQRSATGNDHGSRPATPDVALGKNTNNGSLNAHISSPAPMTAANGQNLYTPTAANLTRAESTGNFAEQATGGNAGPSPLYQNTSQLGIAPTYAYQKSATGSFPNQYRPPVNATGSPAGFKPGMRFDPKRSFPMHTSMSSPMVPMAGSGMGSSYAGTPNAHDKDKAEDPSKLNDALAAAGVDIQREEELLSTNYNRSALSLHQQQLANRQRQTHGQLHAFLHPYHIALFMNRIARENGVIQNFMIDPEMLDLMSSACKEWLSDIVTKTVALAKHRRRGIPAFNPKNKANGKQKASPPAQRSEVSKELRNLALRQKELEERRVAKRALLGLEKSDEVAPDSANKAGAEETLHRAANATAAMMTMNPSRKKYSWMTSGAGNTGDESKSNGNKDPSSKQSSLISARGDNGLRFREIRTGNMISSKDLLGVLEDERVGTSKAVVKGYARLKD</sequence>
<keyword evidence="12" id="KW-1185">Reference proteome</keyword>
<feature type="compositionally biased region" description="Polar residues" evidence="9">
    <location>
        <begin position="162"/>
        <end position="173"/>
    </location>
</feature>
<feature type="domain" description="Transcription initiation factor TFIID component TAF4 C-terminal" evidence="10">
    <location>
        <begin position="310"/>
        <end position="581"/>
    </location>
</feature>
<organism evidence="11 12">
    <name type="scientific">Metschnikowia aff. pulcherrima</name>
    <dbReference type="NCBI Taxonomy" id="2163413"/>
    <lineage>
        <taxon>Eukaryota</taxon>
        <taxon>Fungi</taxon>
        <taxon>Dikarya</taxon>
        <taxon>Ascomycota</taxon>
        <taxon>Saccharomycotina</taxon>
        <taxon>Pichiomycetes</taxon>
        <taxon>Metschnikowiaceae</taxon>
        <taxon>Metschnikowia</taxon>
    </lineage>
</organism>
<protein>
    <recommendedName>
        <fullName evidence="3">Transcription initiation factor TFIID subunit 4</fullName>
    </recommendedName>
    <alternativeName>
        <fullName evidence="8">TBP-associated factor 4</fullName>
    </alternativeName>
</protein>
<comment type="similarity">
    <text evidence="2">Belongs to the TAF4 family.</text>
</comment>
<evidence type="ECO:0000313" key="11">
    <source>
        <dbReference type="EMBL" id="QBM89035.1"/>
    </source>
</evidence>
<proteinExistence type="inferred from homology"/>
<dbReference type="PANTHER" id="PTHR15138">
    <property type="entry name" value="TRANSCRIPTION INITIATION FACTOR TFIID SUBUNIT 4"/>
    <property type="match status" value="1"/>
</dbReference>
<keyword evidence="11" id="KW-0648">Protein biosynthesis</keyword>
<dbReference type="Pfam" id="PF05236">
    <property type="entry name" value="TAF4"/>
    <property type="match status" value="1"/>
</dbReference>
<dbReference type="GO" id="GO:0005669">
    <property type="term" value="C:transcription factor TFIID complex"/>
    <property type="evidence" value="ECO:0007669"/>
    <property type="project" value="InterPro"/>
</dbReference>
<dbReference type="GO" id="GO:0003743">
    <property type="term" value="F:translation initiation factor activity"/>
    <property type="evidence" value="ECO:0007669"/>
    <property type="project" value="UniProtKB-KW"/>
</dbReference>
<feature type="region of interest" description="Disordered" evidence="9">
    <location>
        <begin position="238"/>
        <end position="260"/>
    </location>
</feature>
<comment type="function">
    <text evidence="7">Functions as a component of the DNA-binding general transcription factor complex TFIID. Binding of TFIID to a promoter (with or without TATA element) is the initial step in pre-initiation complex (PIC) formation. TFIID plays a key role in the regulation of gene expression by RNA polymerase II through different activities such as transcription activator interaction, core promoter recognition and selectivity, TFIIA and TFIIB interaction, chromatin modification (histone acetylation by TAF1), facilitation of DNA opening and initiation of transcription.</text>
</comment>
<dbReference type="GO" id="GO:0016251">
    <property type="term" value="F:RNA polymerase II general transcription initiation factor activity"/>
    <property type="evidence" value="ECO:0007669"/>
    <property type="project" value="TreeGrafter"/>
</dbReference>
<dbReference type="Proteomes" id="UP000292447">
    <property type="component" value="Chromosome IV"/>
</dbReference>
<feature type="region of interest" description="Disordered" evidence="9">
    <location>
        <begin position="140"/>
        <end position="185"/>
    </location>
</feature>
<keyword evidence="6" id="KW-0539">Nucleus</keyword>
<feature type="compositionally biased region" description="Polar residues" evidence="9">
    <location>
        <begin position="524"/>
        <end position="538"/>
    </location>
</feature>
<evidence type="ECO:0000256" key="3">
    <source>
        <dbReference type="ARBA" id="ARBA00017306"/>
    </source>
</evidence>
<accession>A0A4P6XQP6</accession>
<dbReference type="EMBL" id="CP034459">
    <property type="protein sequence ID" value="QBM89035.1"/>
    <property type="molecule type" value="Genomic_DNA"/>
</dbReference>
<dbReference type="GO" id="GO:0003677">
    <property type="term" value="F:DNA binding"/>
    <property type="evidence" value="ECO:0007669"/>
    <property type="project" value="TreeGrafter"/>
</dbReference>
<dbReference type="GO" id="GO:0006367">
    <property type="term" value="P:transcription initiation at RNA polymerase II promoter"/>
    <property type="evidence" value="ECO:0007669"/>
    <property type="project" value="TreeGrafter"/>
</dbReference>
<reference evidence="12" key="1">
    <citation type="submission" date="2019-03" db="EMBL/GenBank/DDBJ databases">
        <title>Snf2 controls pulcherriminic acid biosynthesis and connects pigmentation and antifungal activity of the yeast Metschnikowia pulcherrima.</title>
        <authorList>
            <person name="Gore-Lloyd D."/>
            <person name="Sumann I."/>
            <person name="Brachmann A.O."/>
            <person name="Schneeberger K."/>
            <person name="Ortiz-Merino R.A."/>
            <person name="Moreno-Beltran M."/>
            <person name="Schlaefli M."/>
            <person name="Kirner P."/>
            <person name="Santos Kron A."/>
            <person name="Wolfe K.H."/>
            <person name="Piel J."/>
            <person name="Ahrens C.H."/>
            <person name="Henk D."/>
            <person name="Freimoser F.M."/>
        </authorList>
    </citation>
    <scope>NUCLEOTIDE SEQUENCE [LARGE SCALE GENOMIC DNA]</scope>
    <source>
        <strain evidence="12">APC 1.2</strain>
    </source>
</reference>
<feature type="region of interest" description="Disordered" evidence="9">
    <location>
        <begin position="414"/>
        <end position="443"/>
    </location>
</feature>
<evidence type="ECO:0000259" key="10">
    <source>
        <dbReference type="Pfam" id="PF05236"/>
    </source>
</evidence>
<keyword evidence="4" id="KW-0805">Transcription regulation</keyword>
<dbReference type="STRING" id="2163413.A0A4P6XQP6"/>
<evidence type="ECO:0000256" key="1">
    <source>
        <dbReference type="ARBA" id="ARBA00004123"/>
    </source>
</evidence>